<keyword evidence="11" id="KW-0413">Isomerase</keyword>
<dbReference type="Proteomes" id="UP000295807">
    <property type="component" value="Unassembled WGS sequence"/>
</dbReference>
<evidence type="ECO:0000256" key="9">
    <source>
        <dbReference type="ARBA" id="ARBA00023172"/>
    </source>
</evidence>
<dbReference type="CDD" id="cd04488">
    <property type="entry name" value="RecG_wedge_OBF"/>
    <property type="match status" value="1"/>
</dbReference>
<dbReference type="PANTHER" id="PTHR47964">
    <property type="entry name" value="ATP-DEPENDENT DNA HELICASE HOMOLOG RECG, CHLOROPLASTIC"/>
    <property type="match status" value="1"/>
</dbReference>
<evidence type="ECO:0000259" key="16">
    <source>
        <dbReference type="PROSITE" id="PS51192"/>
    </source>
</evidence>
<dbReference type="InterPro" id="IPR027417">
    <property type="entry name" value="P-loop_NTPase"/>
</dbReference>
<protein>
    <recommendedName>
        <fullName evidence="2 15">ATP-dependent DNA helicase RecG</fullName>
        <ecNumber evidence="13 15">5.6.2.4</ecNumber>
    </recommendedName>
</protein>
<dbReference type="GO" id="GO:0016887">
    <property type="term" value="F:ATP hydrolysis activity"/>
    <property type="evidence" value="ECO:0007669"/>
    <property type="project" value="RHEA"/>
</dbReference>
<dbReference type="InterPro" id="IPR014001">
    <property type="entry name" value="Helicase_ATP-bd"/>
</dbReference>
<keyword evidence="8" id="KW-0238">DNA-binding</keyword>
<dbReference type="AlphaFoldDB" id="A0A4R3KNR9"/>
<dbReference type="GO" id="GO:0006281">
    <property type="term" value="P:DNA repair"/>
    <property type="evidence" value="ECO:0007669"/>
    <property type="project" value="UniProtKB-UniRule"/>
</dbReference>
<dbReference type="Pfam" id="PF17191">
    <property type="entry name" value="RecG_wedge"/>
    <property type="match status" value="1"/>
</dbReference>
<comment type="catalytic activity">
    <reaction evidence="12 15">
        <text>Couples ATP hydrolysis with the unwinding of duplex DNA by translocating in the 3'-5' direction.</text>
        <dbReference type="EC" id="5.6.2.4"/>
    </reaction>
</comment>
<dbReference type="NCBIfam" id="NF008165">
    <property type="entry name" value="PRK10917.1-3"/>
    <property type="match status" value="1"/>
</dbReference>
<keyword evidence="9 15" id="KW-0233">DNA recombination</keyword>
<dbReference type="PROSITE" id="PS51192">
    <property type="entry name" value="HELICASE_ATP_BIND_1"/>
    <property type="match status" value="1"/>
</dbReference>
<name>A0A4R3KNR9_9SPHI</name>
<evidence type="ECO:0000256" key="5">
    <source>
        <dbReference type="ARBA" id="ARBA00022801"/>
    </source>
</evidence>
<dbReference type="PROSITE" id="PS51194">
    <property type="entry name" value="HELICASE_CTER"/>
    <property type="match status" value="1"/>
</dbReference>
<dbReference type="Gene3D" id="2.40.50.140">
    <property type="entry name" value="Nucleic acid-binding proteins"/>
    <property type="match status" value="1"/>
</dbReference>
<evidence type="ECO:0000256" key="1">
    <source>
        <dbReference type="ARBA" id="ARBA00007504"/>
    </source>
</evidence>
<evidence type="ECO:0000256" key="8">
    <source>
        <dbReference type="ARBA" id="ARBA00023125"/>
    </source>
</evidence>
<dbReference type="SUPFAM" id="SSF50249">
    <property type="entry name" value="Nucleic acid-binding proteins"/>
    <property type="match status" value="1"/>
</dbReference>
<dbReference type="Pfam" id="PF00271">
    <property type="entry name" value="Helicase_C"/>
    <property type="match status" value="1"/>
</dbReference>
<dbReference type="GO" id="GO:0043138">
    <property type="term" value="F:3'-5' DNA helicase activity"/>
    <property type="evidence" value="ECO:0007669"/>
    <property type="project" value="UniProtKB-EC"/>
</dbReference>
<evidence type="ECO:0000256" key="11">
    <source>
        <dbReference type="ARBA" id="ARBA00023235"/>
    </source>
</evidence>
<evidence type="ECO:0000256" key="12">
    <source>
        <dbReference type="ARBA" id="ARBA00034617"/>
    </source>
</evidence>
<keyword evidence="5 15" id="KW-0378">Hydrolase</keyword>
<dbReference type="RefSeq" id="WP_132130117.1">
    <property type="nucleotide sequence ID" value="NZ_SMAD01000011.1"/>
</dbReference>
<dbReference type="Gene3D" id="3.40.50.300">
    <property type="entry name" value="P-loop containing nucleotide triphosphate hydrolases"/>
    <property type="match status" value="2"/>
</dbReference>
<evidence type="ECO:0000256" key="15">
    <source>
        <dbReference type="RuleBase" id="RU363016"/>
    </source>
</evidence>
<dbReference type="InterPro" id="IPR045562">
    <property type="entry name" value="RecG_dom3_C"/>
</dbReference>
<dbReference type="SMART" id="SM00490">
    <property type="entry name" value="HELICc"/>
    <property type="match status" value="1"/>
</dbReference>
<accession>A0A4R3KNR9</accession>
<dbReference type="InterPro" id="IPR011545">
    <property type="entry name" value="DEAD/DEAH_box_helicase_dom"/>
</dbReference>
<evidence type="ECO:0000256" key="2">
    <source>
        <dbReference type="ARBA" id="ARBA00017846"/>
    </source>
</evidence>
<evidence type="ECO:0000256" key="4">
    <source>
        <dbReference type="ARBA" id="ARBA00022763"/>
    </source>
</evidence>
<dbReference type="EC" id="5.6.2.4" evidence="13 15"/>
<evidence type="ECO:0000313" key="19">
    <source>
        <dbReference type="Proteomes" id="UP000295807"/>
    </source>
</evidence>
<dbReference type="CDD" id="cd17992">
    <property type="entry name" value="DEXHc_RecG"/>
    <property type="match status" value="1"/>
</dbReference>
<feature type="domain" description="Helicase C-terminal" evidence="17">
    <location>
        <begin position="466"/>
        <end position="628"/>
    </location>
</feature>
<comment type="similarity">
    <text evidence="1 15">Belongs to the helicase family. RecG subfamily.</text>
</comment>
<comment type="catalytic activity">
    <reaction evidence="14 15">
        <text>ATP + H2O = ADP + phosphate + H(+)</text>
        <dbReference type="Rhea" id="RHEA:13065"/>
        <dbReference type="ChEBI" id="CHEBI:15377"/>
        <dbReference type="ChEBI" id="CHEBI:15378"/>
        <dbReference type="ChEBI" id="CHEBI:30616"/>
        <dbReference type="ChEBI" id="CHEBI:43474"/>
        <dbReference type="ChEBI" id="CHEBI:456216"/>
        <dbReference type="EC" id="5.6.2.4"/>
    </reaction>
</comment>
<dbReference type="NCBIfam" id="TIGR00643">
    <property type="entry name" value="recG"/>
    <property type="match status" value="1"/>
</dbReference>
<dbReference type="InterPro" id="IPR012340">
    <property type="entry name" value="NA-bd_OB-fold"/>
</dbReference>
<evidence type="ECO:0000256" key="14">
    <source>
        <dbReference type="ARBA" id="ARBA00048988"/>
    </source>
</evidence>
<comment type="caution">
    <text evidence="18">The sequence shown here is derived from an EMBL/GenBank/DDBJ whole genome shotgun (WGS) entry which is preliminary data.</text>
</comment>
<keyword evidence="19" id="KW-1185">Reference proteome</keyword>
<organism evidence="18 19">
    <name type="scientific">Anseongella ginsenosidimutans</name>
    <dbReference type="NCBI Taxonomy" id="496056"/>
    <lineage>
        <taxon>Bacteria</taxon>
        <taxon>Pseudomonadati</taxon>
        <taxon>Bacteroidota</taxon>
        <taxon>Sphingobacteriia</taxon>
        <taxon>Sphingobacteriales</taxon>
        <taxon>Sphingobacteriaceae</taxon>
        <taxon>Anseongella</taxon>
    </lineage>
</organism>
<evidence type="ECO:0000259" key="17">
    <source>
        <dbReference type="PROSITE" id="PS51194"/>
    </source>
</evidence>
<keyword evidence="10 15" id="KW-0234">DNA repair</keyword>
<keyword evidence="3 15" id="KW-0547">Nucleotide-binding</keyword>
<sequence>MASQILLTPVDYLKGVGPSRADVLKKELSVFTWEDLLLHYPFRYIDKTRFYTIGEINADMQYIQLAGTVTHKEMAGSGRSKRLVARFEDETGRMELIWFRGLKWIDGYVKTGQRYVVFEKPTFYNGKVSMVHPEMELLSENKKEFNTSLQPVYPSTEKLKKFALDSKGIMRLQHAILAEVSGEIPETLPAYLLEKHRLPSKGEAIRHVHFPPNEQALNRAIARLKFEELFFIQLKLLYYKQVRTRRFKGIVFDKVGDQFNTFYNEKLPFELTGAQKRVLKEIRKDTLSGFQMNRLLQGDVGSGKTVIALMSMLLAIDNGWQACMMAPTELLAMQHFNSVKKLLEGMDLQAGLLTGSTPMSERKVIFEQLENGTLPLLIGTHALIEESVQFRQLGLAVVDEQHRFGVEQRAKLWKKSRQVPHVLVMTATPIPRTLAMTVYGDLDVSVIDELPAGRKPIITTHRYESGRLRVLGFLKEEIARGRQVYIVYPLIEESEKLDLLNLMEGYDQIVRAFPRPQYQVSIVHGKMKPAEKDFEMQRFLKGETQLMVATTVIEVGVDVPNASVMVIENSERFGLSQLHQLRGRVGRGAEQSYCILMTGNKLSKEAKVRLETMVRTNDGFEIAETDLKLRGPGDLQGTRQSGMLDLRLANLAKDQQILREARECVQELLGEDPELTLPENQVLKNFFLQQHKKAAFWEKIS</sequence>
<gene>
    <name evidence="18" type="ORF">EDD80_111102</name>
</gene>
<keyword evidence="4 15" id="KW-0227">DNA damage</keyword>
<feature type="domain" description="Helicase ATP-binding" evidence="16">
    <location>
        <begin position="285"/>
        <end position="447"/>
    </location>
</feature>
<dbReference type="SUPFAM" id="SSF52540">
    <property type="entry name" value="P-loop containing nucleoside triphosphate hydrolases"/>
    <property type="match status" value="2"/>
</dbReference>
<evidence type="ECO:0000256" key="10">
    <source>
        <dbReference type="ARBA" id="ARBA00023204"/>
    </source>
</evidence>
<dbReference type="GO" id="GO:0006310">
    <property type="term" value="P:DNA recombination"/>
    <property type="evidence" value="ECO:0007669"/>
    <property type="project" value="UniProtKB-UniRule"/>
</dbReference>
<dbReference type="SMART" id="SM00487">
    <property type="entry name" value="DEXDc"/>
    <property type="match status" value="1"/>
</dbReference>
<dbReference type="PANTHER" id="PTHR47964:SF1">
    <property type="entry name" value="ATP-DEPENDENT DNA HELICASE HOMOLOG RECG, CHLOROPLASTIC"/>
    <property type="match status" value="1"/>
</dbReference>
<evidence type="ECO:0000256" key="7">
    <source>
        <dbReference type="ARBA" id="ARBA00022840"/>
    </source>
</evidence>
<keyword evidence="7 15" id="KW-0067">ATP-binding</keyword>
<evidence type="ECO:0000256" key="6">
    <source>
        <dbReference type="ARBA" id="ARBA00022806"/>
    </source>
</evidence>
<keyword evidence="6 15" id="KW-0347">Helicase</keyword>
<dbReference type="InterPro" id="IPR033454">
    <property type="entry name" value="RecG_wedge"/>
</dbReference>
<comment type="function">
    <text evidence="15">Plays a critical role in recombination and DNA repair. Helps process Holliday junction intermediates to mature products by catalyzing branch migration. Has replication fork regression activity, unwinds stalled or blocked replication forks to make a HJ that can be resolved. Has a DNA unwinding activity characteristic of a DNA helicase with 3'-5' polarity.</text>
</comment>
<dbReference type="InterPro" id="IPR047112">
    <property type="entry name" value="RecG/Mfd"/>
</dbReference>
<evidence type="ECO:0000313" key="18">
    <source>
        <dbReference type="EMBL" id="TCS85699.1"/>
    </source>
</evidence>
<dbReference type="Pfam" id="PF19833">
    <property type="entry name" value="RecG_dom3_C"/>
    <property type="match status" value="1"/>
</dbReference>
<evidence type="ECO:0000256" key="3">
    <source>
        <dbReference type="ARBA" id="ARBA00022741"/>
    </source>
</evidence>
<dbReference type="InterPro" id="IPR004609">
    <property type="entry name" value="ATP-dep_DNA_helicase_RecG"/>
</dbReference>
<dbReference type="GO" id="GO:0005524">
    <property type="term" value="F:ATP binding"/>
    <property type="evidence" value="ECO:0007669"/>
    <property type="project" value="UniProtKB-KW"/>
</dbReference>
<evidence type="ECO:0000256" key="13">
    <source>
        <dbReference type="ARBA" id="ARBA00034808"/>
    </source>
</evidence>
<dbReference type="InterPro" id="IPR001650">
    <property type="entry name" value="Helicase_C-like"/>
</dbReference>
<dbReference type="OrthoDB" id="9804325at2"/>
<dbReference type="NCBIfam" id="NF008168">
    <property type="entry name" value="PRK10917.2-2"/>
    <property type="match status" value="1"/>
</dbReference>
<dbReference type="EMBL" id="SMAD01000011">
    <property type="protein sequence ID" value="TCS85699.1"/>
    <property type="molecule type" value="Genomic_DNA"/>
</dbReference>
<reference evidence="18 19" key="1">
    <citation type="submission" date="2019-03" db="EMBL/GenBank/DDBJ databases">
        <title>Genomic Encyclopedia of Type Strains, Phase IV (KMG-IV): sequencing the most valuable type-strain genomes for metagenomic binning, comparative biology and taxonomic classification.</title>
        <authorList>
            <person name="Goeker M."/>
        </authorList>
    </citation>
    <scope>NUCLEOTIDE SEQUENCE [LARGE SCALE GENOMIC DNA]</scope>
    <source>
        <strain evidence="18 19">DSM 21100</strain>
    </source>
</reference>
<proteinExistence type="inferred from homology"/>
<dbReference type="GO" id="GO:0003677">
    <property type="term" value="F:DNA binding"/>
    <property type="evidence" value="ECO:0007669"/>
    <property type="project" value="UniProtKB-KW"/>
</dbReference>
<dbReference type="Pfam" id="PF00270">
    <property type="entry name" value="DEAD"/>
    <property type="match status" value="1"/>
</dbReference>